<keyword evidence="2" id="KW-1185">Reference proteome</keyword>
<sequence>MPEDPAFGRLFDRFGASRVVLLGEASHGTAEFYRARAAITRHLIEAHGFSIVAVEADWPDAAAIERYVRDRAAVAAPSPFQRFPFWMWRNREFADFVAALREINRSRPADARAAFYGLDLYSLSASMSAVVAYLDATDPGAAALARSRYACLTPWRRDPAVYGRAARHDGLGRCEAAVVAQLSDMLARRLADGTDAALLDATQNARLVAAAERYYREMYRGSADSWNLRDTHMFETLCAVLDAHGPDSRAVVWAHNSHIGDARATRMGRDEGELNLGQLCRERFGEQAALVGFGTHTGEVAAASDWDGPLEIKRVLPARPDSQESRFHEAGLSRALLDLRTLAHPGLRLALHAARLERFIGVIYRPETEYHSHYAEADLASQFYAYVWFDRTTAVTPVGMEPAHDGTLDLFPFGV</sequence>
<dbReference type="Gene3D" id="3.40.1660.10">
    <property type="entry name" value="EreA-like (biosynthetic domain)"/>
    <property type="match status" value="1"/>
</dbReference>
<evidence type="ECO:0000313" key="2">
    <source>
        <dbReference type="Proteomes" id="UP000243719"/>
    </source>
</evidence>
<reference evidence="2" key="1">
    <citation type="submission" date="2016-09" db="EMBL/GenBank/DDBJ databases">
        <authorList>
            <person name="Varghese N."/>
            <person name="Submissions S."/>
        </authorList>
    </citation>
    <scope>NUCLEOTIDE SEQUENCE [LARGE SCALE GENOMIC DNA]</scope>
    <source>
        <strain evidence="2">JS23</strain>
    </source>
</reference>
<dbReference type="PANTHER" id="PTHR31299:SF0">
    <property type="entry name" value="ESTERASE, PUTATIVE (AFU_ORTHOLOGUE AFUA_1G05850)-RELATED"/>
    <property type="match status" value="1"/>
</dbReference>
<dbReference type="InterPro" id="IPR052036">
    <property type="entry name" value="Hydrolase/PRTase-associated"/>
</dbReference>
<dbReference type="EMBL" id="FNLO01000002">
    <property type="protein sequence ID" value="SDV46860.1"/>
    <property type="molecule type" value="Genomic_DNA"/>
</dbReference>
<dbReference type="GO" id="GO:0046677">
    <property type="term" value="P:response to antibiotic"/>
    <property type="evidence" value="ECO:0007669"/>
    <property type="project" value="InterPro"/>
</dbReference>
<dbReference type="PIRSF" id="PIRSF036794">
    <property type="entry name" value="UCP_erythr_ester"/>
    <property type="match status" value="1"/>
</dbReference>
<dbReference type="RefSeq" id="WP_328586093.1">
    <property type="nucleotide sequence ID" value="NZ_FNLO01000002.1"/>
</dbReference>
<name>A0A1H2PKI7_9BURK</name>
<dbReference type="PANTHER" id="PTHR31299">
    <property type="entry name" value="ESTERASE, PUTATIVE (AFU_ORTHOLOGUE AFUA_1G05850)-RELATED"/>
    <property type="match status" value="1"/>
</dbReference>
<organism evidence="1 2">
    <name type="scientific">Chitinasiproducens palmae</name>
    <dbReference type="NCBI Taxonomy" id="1770053"/>
    <lineage>
        <taxon>Bacteria</taxon>
        <taxon>Pseudomonadati</taxon>
        <taxon>Pseudomonadota</taxon>
        <taxon>Betaproteobacteria</taxon>
        <taxon>Burkholderiales</taxon>
        <taxon>Burkholderiaceae</taxon>
        <taxon>Chitinasiproducens</taxon>
    </lineage>
</organism>
<dbReference type="Gene3D" id="3.30.1870.10">
    <property type="entry name" value="EreA-like, domain 2"/>
    <property type="match status" value="1"/>
</dbReference>
<proteinExistence type="predicted"/>
<dbReference type="SUPFAM" id="SSF159501">
    <property type="entry name" value="EreA/ChaN-like"/>
    <property type="match status" value="1"/>
</dbReference>
<dbReference type="STRING" id="1770053.SAMN05216551_10248"/>
<dbReference type="InterPro" id="IPR014622">
    <property type="entry name" value="UCP036794_erythomycin"/>
</dbReference>
<protein>
    <submittedName>
        <fullName evidence="1">Erythromycin esterase homolog</fullName>
    </submittedName>
</protein>
<dbReference type="Proteomes" id="UP000243719">
    <property type="component" value="Unassembled WGS sequence"/>
</dbReference>
<accession>A0A1H2PKI7</accession>
<gene>
    <name evidence="1" type="ORF">SAMN05216551_10248</name>
</gene>
<dbReference type="InterPro" id="IPR007815">
    <property type="entry name" value="Emycin_Estase"/>
</dbReference>
<dbReference type="Pfam" id="PF05139">
    <property type="entry name" value="Erythro_esteras"/>
    <property type="match status" value="1"/>
</dbReference>
<dbReference type="CDD" id="cd14728">
    <property type="entry name" value="Ere-like"/>
    <property type="match status" value="1"/>
</dbReference>
<dbReference type="AlphaFoldDB" id="A0A1H2PKI7"/>
<evidence type="ECO:0000313" key="1">
    <source>
        <dbReference type="EMBL" id="SDV46860.1"/>
    </source>
</evidence>